<evidence type="ECO:0000313" key="2">
    <source>
        <dbReference type="EMBL" id="RKF07652.1"/>
    </source>
</evidence>
<evidence type="ECO:0000259" key="1">
    <source>
        <dbReference type="Pfam" id="PF01636"/>
    </source>
</evidence>
<protein>
    <submittedName>
        <fullName evidence="2">Phosphotransferase</fullName>
    </submittedName>
</protein>
<sequence>MTALGRARTDEEAAVEALIAQVPQWATSASAYAQLCPDVVSPMHRGVAGALWLVEPEGGAAGVLKVPRPDMDGLFDRAAGATGAQLAGETGAGPGIIWADADGGAVAMEHLGKGWRTASLADLQEARVMKAALDAARAFQAGAALPVRFDVFAEIRALEARLIAANIALPADGWWMLEQGSAIEKAIAAAGHDLVPCRNDGVSSNIMIGPEGAVKLLDYDRAGMNDPAYDLAVLLTEVCAFASEREPYVEHWAGRADTALLNRTVVYGAADDLMWALWAMLSAETSPRVHVEFRKYAEWRLLRCRQAMLQPQFEERLRKL</sequence>
<feature type="domain" description="Aminoglycoside phosphotransferase" evidence="1">
    <location>
        <begin position="81"/>
        <end position="256"/>
    </location>
</feature>
<evidence type="ECO:0000313" key="3">
    <source>
        <dbReference type="Proteomes" id="UP000246132"/>
    </source>
</evidence>
<dbReference type="RefSeq" id="WP_109765532.1">
    <property type="nucleotide sequence ID" value="NZ_QFWV02000004.1"/>
</dbReference>
<dbReference type="GO" id="GO:0016740">
    <property type="term" value="F:transferase activity"/>
    <property type="evidence" value="ECO:0007669"/>
    <property type="project" value="UniProtKB-KW"/>
</dbReference>
<keyword evidence="2" id="KW-0808">Transferase</keyword>
<keyword evidence="3" id="KW-1185">Reference proteome</keyword>
<dbReference type="Pfam" id="PF01636">
    <property type="entry name" value="APH"/>
    <property type="match status" value="1"/>
</dbReference>
<dbReference type="SUPFAM" id="SSF56112">
    <property type="entry name" value="Protein kinase-like (PK-like)"/>
    <property type="match status" value="1"/>
</dbReference>
<dbReference type="Gene3D" id="3.90.1200.10">
    <property type="match status" value="1"/>
</dbReference>
<name>A0A3A8ABG6_9HYPH</name>
<dbReference type="Proteomes" id="UP000246132">
    <property type="component" value="Unassembled WGS sequence"/>
</dbReference>
<comment type="caution">
    <text evidence="2">The sequence shown here is derived from an EMBL/GenBank/DDBJ whole genome shotgun (WGS) entry which is preliminary data.</text>
</comment>
<accession>A0A3A8ABG6</accession>
<dbReference type="InterPro" id="IPR011009">
    <property type="entry name" value="Kinase-like_dom_sf"/>
</dbReference>
<dbReference type="AlphaFoldDB" id="A0A3A8ABG6"/>
<gene>
    <name evidence="2" type="ORF">DEM25_007770</name>
</gene>
<proteinExistence type="predicted"/>
<dbReference type="OrthoDB" id="179763at2"/>
<reference evidence="2 3" key="1">
    <citation type="journal article" date="2018" name="Int. J. Syst. Bacteriol.">
        <title>Oceaniradius stylonemae gen. nov., sp. nov., isolated from a red alga, Stylonema cornu-cervi.</title>
        <authorList>
            <person name="Jeong S."/>
        </authorList>
    </citation>
    <scope>NUCLEOTIDE SEQUENCE [LARGE SCALE GENOMIC DNA]</scope>
    <source>
        <strain evidence="2 3">StC1</strain>
    </source>
</reference>
<dbReference type="InterPro" id="IPR002575">
    <property type="entry name" value="Aminoglycoside_PTrfase"/>
</dbReference>
<organism evidence="2 3">
    <name type="scientific">Oceaniradius stylonematis</name>
    <dbReference type="NCBI Taxonomy" id="2184161"/>
    <lineage>
        <taxon>Bacteria</taxon>
        <taxon>Pseudomonadati</taxon>
        <taxon>Pseudomonadota</taxon>
        <taxon>Alphaproteobacteria</taxon>
        <taxon>Hyphomicrobiales</taxon>
        <taxon>Ahrensiaceae</taxon>
        <taxon>Oceaniradius</taxon>
    </lineage>
</organism>
<dbReference type="EMBL" id="QFWV02000004">
    <property type="protein sequence ID" value="RKF07652.1"/>
    <property type="molecule type" value="Genomic_DNA"/>
</dbReference>